<accession>A0A507D0I6</accession>
<evidence type="ECO:0000313" key="1">
    <source>
        <dbReference type="EMBL" id="TPX44932.1"/>
    </source>
</evidence>
<keyword evidence="2" id="KW-1185">Reference proteome</keyword>
<protein>
    <submittedName>
        <fullName evidence="1">Uncharacterized protein</fullName>
    </submittedName>
</protein>
<dbReference type="Proteomes" id="UP000317494">
    <property type="component" value="Unassembled WGS sequence"/>
</dbReference>
<gene>
    <name evidence="1" type="ORF">SeMB42_g04175</name>
</gene>
<dbReference type="AlphaFoldDB" id="A0A507D0I6"/>
<evidence type="ECO:0000313" key="2">
    <source>
        <dbReference type="Proteomes" id="UP000317494"/>
    </source>
</evidence>
<comment type="caution">
    <text evidence="1">The sequence shown here is derived from an EMBL/GenBank/DDBJ whole genome shotgun (WGS) entry which is preliminary data.</text>
</comment>
<dbReference type="EMBL" id="QEAN01000163">
    <property type="protein sequence ID" value="TPX44932.1"/>
    <property type="molecule type" value="Genomic_DNA"/>
</dbReference>
<organism evidence="1 2">
    <name type="scientific">Synchytrium endobioticum</name>
    <dbReference type="NCBI Taxonomy" id="286115"/>
    <lineage>
        <taxon>Eukaryota</taxon>
        <taxon>Fungi</taxon>
        <taxon>Fungi incertae sedis</taxon>
        <taxon>Chytridiomycota</taxon>
        <taxon>Chytridiomycota incertae sedis</taxon>
        <taxon>Chytridiomycetes</taxon>
        <taxon>Synchytriales</taxon>
        <taxon>Synchytriaceae</taxon>
        <taxon>Synchytrium</taxon>
    </lineage>
</organism>
<dbReference type="VEuPathDB" id="FungiDB:SeMB42_g04175"/>
<reference evidence="1 2" key="1">
    <citation type="journal article" date="2019" name="Sci. Rep.">
        <title>Comparative genomics of chytrid fungi reveal insights into the obligate biotrophic and pathogenic lifestyle of Synchytrium endobioticum.</title>
        <authorList>
            <person name="van de Vossenberg B.T.L.H."/>
            <person name="Warris S."/>
            <person name="Nguyen H.D.T."/>
            <person name="van Gent-Pelzer M.P.E."/>
            <person name="Joly D.L."/>
            <person name="van de Geest H.C."/>
            <person name="Bonants P.J.M."/>
            <person name="Smith D.S."/>
            <person name="Levesque C.A."/>
            <person name="van der Lee T.A.J."/>
        </authorList>
    </citation>
    <scope>NUCLEOTIDE SEQUENCE [LARGE SCALE GENOMIC DNA]</scope>
    <source>
        <strain evidence="1 2">MB42</strain>
    </source>
</reference>
<sequence length="90" mass="10480">MRSSIRIPFPMTCLTIDNLENNNPGTRIYCNEKDRLSWSQEWSILLAYAAVVQSSTLCHDEVKFSLWNQQWREIVTVLMIQRSKLTCASV</sequence>
<name>A0A507D0I6_9FUNG</name>
<proteinExistence type="predicted"/>